<proteinExistence type="predicted"/>
<accession>A0A6J3M144</accession>
<sequence length="172" mass="18713">MPARVCLGWTELRAGEILALAMMETIGDPRGAQGMKQEVTATTYLGGSGNLEHPWTGTIITTNSPAQRRSMQVSFQIDRHHRAIAPSFPDTFFPFLAPFSAARFHFHKAGHERLSPSTRSNDDDDDIVCATGQNAGTALVFIVLMYNTTEPVMNPQGGSVYSADDVLLTRGS</sequence>
<keyword evidence="1" id="KW-1185">Reference proteome</keyword>
<dbReference type="Proteomes" id="UP000504637">
    <property type="component" value="Unplaced"/>
</dbReference>
<dbReference type="AlphaFoldDB" id="A0A6J3M144"/>
<evidence type="ECO:0000313" key="1">
    <source>
        <dbReference type="Proteomes" id="UP000504637"/>
    </source>
</evidence>
<evidence type="ECO:0000313" key="2">
    <source>
        <dbReference type="RefSeq" id="XP_033458791.1"/>
    </source>
</evidence>
<reference evidence="2" key="1">
    <citation type="submission" date="2020-01" db="EMBL/GenBank/DDBJ databases">
        <authorList>
            <consortium name="DOE Joint Genome Institute"/>
            <person name="Haridas S."/>
            <person name="Albert R."/>
            <person name="Binder M."/>
            <person name="Bloem J."/>
            <person name="Labutti K."/>
            <person name="Salamov A."/>
            <person name="Andreopoulos B."/>
            <person name="Baker S.E."/>
            <person name="Barry K."/>
            <person name="Bills G."/>
            <person name="Bluhm B.H."/>
            <person name="Cannon C."/>
            <person name="Castanera R."/>
            <person name="Culley D.E."/>
            <person name="Daum C."/>
            <person name="Ezra D."/>
            <person name="Gonzalez J.B."/>
            <person name="Henrissat B."/>
            <person name="Kuo A."/>
            <person name="Liang C."/>
            <person name="Lipzen A."/>
            <person name="Lutzoni F."/>
            <person name="Magnuson J."/>
            <person name="Mondo S."/>
            <person name="Nolan M."/>
            <person name="Ohm R."/>
            <person name="Pangilinan J."/>
            <person name="Park H.-J."/>
            <person name="Ramirez L."/>
            <person name="Alfaro M."/>
            <person name="Sun H."/>
            <person name="Tritt A."/>
            <person name="Yoshinaga Y."/>
            <person name="Zwiers L.-H."/>
            <person name="Turgeon B.G."/>
            <person name="Goodwin S.B."/>
            <person name="Spatafora J.W."/>
            <person name="Crous P.W."/>
            <person name="Grigoriev I.V."/>
        </authorList>
    </citation>
    <scope>NUCLEOTIDE SEQUENCE</scope>
    <source>
        <strain evidence="2">CBS 342.82</strain>
    </source>
</reference>
<gene>
    <name evidence="2" type="ORF">K489DRAFT_371726</name>
</gene>
<name>A0A6J3M144_9PEZI</name>
<reference evidence="2" key="3">
    <citation type="submission" date="2025-08" db="UniProtKB">
        <authorList>
            <consortium name="RefSeq"/>
        </authorList>
    </citation>
    <scope>IDENTIFICATION</scope>
    <source>
        <strain evidence="2">CBS 342.82</strain>
    </source>
</reference>
<organism evidence="2">
    <name type="scientific">Dissoconium aciculare CBS 342.82</name>
    <dbReference type="NCBI Taxonomy" id="1314786"/>
    <lineage>
        <taxon>Eukaryota</taxon>
        <taxon>Fungi</taxon>
        <taxon>Dikarya</taxon>
        <taxon>Ascomycota</taxon>
        <taxon>Pezizomycotina</taxon>
        <taxon>Dothideomycetes</taxon>
        <taxon>Dothideomycetidae</taxon>
        <taxon>Mycosphaerellales</taxon>
        <taxon>Dissoconiaceae</taxon>
        <taxon>Dissoconium</taxon>
    </lineage>
</organism>
<protein>
    <submittedName>
        <fullName evidence="2">Uncharacterized protein</fullName>
    </submittedName>
</protein>
<dbReference type="GeneID" id="54361060"/>
<reference evidence="2" key="2">
    <citation type="submission" date="2020-04" db="EMBL/GenBank/DDBJ databases">
        <authorList>
            <consortium name="NCBI Genome Project"/>
        </authorList>
    </citation>
    <scope>NUCLEOTIDE SEQUENCE</scope>
    <source>
        <strain evidence="2">CBS 342.82</strain>
    </source>
</reference>
<dbReference type="RefSeq" id="XP_033458791.1">
    <property type="nucleotide sequence ID" value="XM_033603260.1"/>
</dbReference>